<accession>W4SFC5</accession>
<organism evidence="3 4">
    <name type="scientific">Xanthomonas arboricola pv. pruni MAFF 301420</name>
    <dbReference type="NCBI Taxonomy" id="1418095"/>
    <lineage>
        <taxon>Bacteria</taxon>
        <taxon>Pseudomonadati</taxon>
        <taxon>Pseudomonadota</taxon>
        <taxon>Gammaproteobacteria</taxon>
        <taxon>Lysobacterales</taxon>
        <taxon>Lysobacteraceae</taxon>
        <taxon>Xanthomonas</taxon>
    </lineage>
</organism>
<evidence type="ECO:0000313" key="4">
    <source>
        <dbReference type="Proteomes" id="UP000019084"/>
    </source>
</evidence>
<dbReference type="AlphaFoldDB" id="W4SFC5"/>
<dbReference type="GO" id="GO:0046872">
    <property type="term" value="F:metal ion binding"/>
    <property type="evidence" value="ECO:0007669"/>
    <property type="project" value="InterPro"/>
</dbReference>
<dbReference type="SUPFAM" id="SSF63411">
    <property type="entry name" value="LuxS/MPP-like metallohydrolase"/>
    <property type="match status" value="4"/>
</dbReference>
<dbReference type="PANTHER" id="PTHR11851">
    <property type="entry name" value="METALLOPROTEASE"/>
    <property type="match status" value="1"/>
</dbReference>
<comment type="caution">
    <text evidence="3">The sequence shown here is derived from an EMBL/GenBank/DDBJ whole genome shotgun (WGS) entry which is preliminary data.</text>
</comment>
<dbReference type="PANTHER" id="PTHR11851:SF224">
    <property type="entry name" value="PROCESSING PROTEASE"/>
    <property type="match status" value="1"/>
</dbReference>
<proteinExistence type="predicted"/>
<dbReference type="InterPro" id="IPR007863">
    <property type="entry name" value="Peptidase_M16_C"/>
</dbReference>
<dbReference type="InterPro" id="IPR011249">
    <property type="entry name" value="Metalloenz_LuxS/M16"/>
</dbReference>
<reference evidence="3 4" key="1">
    <citation type="submission" date="2014-01" db="EMBL/GenBank/DDBJ databases">
        <title>Genome sequence and analysis of Xanthomonas arboricola pv. pruni.</title>
        <authorList>
            <person name="Fujikawa T."/>
            <person name="Nakazono-Nagaoka E."/>
        </authorList>
    </citation>
    <scope>NUCLEOTIDE SEQUENCE [LARGE SCALE GENOMIC DNA]</scope>
    <source>
        <strain evidence="4">MAFF 301420</strain>
    </source>
</reference>
<feature type="domain" description="Peptidase M16 N-terminal" evidence="1">
    <location>
        <begin position="97"/>
        <end position="234"/>
    </location>
</feature>
<feature type="non-terminal residue" evidence="3">
    <location>
        <position position="1"/>
    </location>
</feature>
<gene>
    <name evidence="3" type="ORF">XPR_1920</name>
</gene>
<name>W4SFC5_9XANT</name>
<dbReference type="EMBL" id="BAVC01000151">
    <property type="protein sequence ID" value="GAE55285.1"/>
    <property type="molecule type" value="Genomic_DNA"/>
</dbReference>
<feature type="domain" description="Peptidase M16 C-terminal" evidence="2">
    <location>
        <begin position="254"/>
        <end position="427"/>
    </location>
</feature>
<feature type="domain" description="Peptidase M16 N-terminal" evidence="1">
    <location>
        <begin position="570"/>
        <end position="701"/>
    </location>
</feature>
<dbReference type="Pfam" id="PF00675">
    <property type="entry name" value="Peptidase_M16"/>
    <property type="match status" value="2"/>
</dbReference>
<evidence type="ECO:0008006" key="5">
    <source>
        <dbReference type="Google" id="ProtNLM"/>
    </source>
</evidence>
<protein>
    <recommendedName>
        <fullName evidence="5">Zinc protease</fullName>
    </recommendedName>
</protein>
<dbReference type="Pfam" id="PF05193">
    <property type="entry name" value="Peptidase_M16_C"/>
    <property type="match status" value="2"/>
</dbReference>
<dbReference type="Gene3D" id="3.30.830.10">
    <property type="entry name" value="Metalloenzyme, LuxS/M16 peptidase-like"/>
    <property type="match status" value="4"/>
</dbReference>
<dbReference type="InterPro" id="IPR011765">
    <property type="entry name" value="Pept_M16_N"/>
</dbReference>
<evidence type="ECO:0000259" key="2">
    <source>
        <dbReference type="Pfam" id="PF05193"/>
    </source>
</evidence>
<dbReference type="Proteomes" id="UP000019084">
    <property type="component" value="Unassembled WGS sequence"/>
</dbReference>
<evidence type="ECO:0000313" key="3">
    <source>
        <dbReference type="EMBL" id="GAE55285.1"/>
    </source>
</evidence>
<sequence>GPGVPSRAALPAAAPAPLPDSICDAAGQPLPSADCPALECHMLRPLSLLIAGVLGVAAGTVAPAVAAAPASLSKPAASSAIPEIGYTRFTLPNGLTVVVHEDHKAPVVAVSIWYHIGSGDEPAGKTGFAHLFEHLMFSGSENNKGSFFAPLEKVGTTDMNGTTWFDRTNYFETVPTTALDTALWLESDRMGHLLGAIGQEELDTQRGVVQNEKRQGENRPYGRVDQNILSNLFPANHPYQHDTIGSMEDLDAASLADVKQWFNDNYGAANTTLVLAGDITVAQARAKALQYFGDIPSGKPVARQQPWVTPLAAQKRGVQHDHVSQPRIYRTWAAPQLGSDAAIQLDLATTVLGGGKTSRLYQRLVYQDNLVDDVSAAIQPFALSSQVQIQADVKDGVDPAKVEAIIDEELKKFIAQGPTADELQRAQVAYRAGFVRGLEKVGSFGGKAVILAEGQVYRGDPGAYKQDLQRGQAATVDSVKQTAATWFGKGDYLLTVLPAGKDFDPAAEDKAVVARGEEPGKPAPRLPAAGKYTVTASTLDRSKGVPQTSQFPDLSFPQLQRGKLKNGVEVILAERHTIPVTQVELLFDAGYAADQGNKLGTASFSAALMNESTAALDSVEVAQRRQRLGAITAVGCDLDSCSASLDALNDQLQPSLQLFSDIVRNPAFKAADIERIRGQWLAGIAQEKTQPNSLALRALPPLLFGQNHPYGIPLTGSGTEAAIKSLNAQDLQAFHRQWLRPDNLRILVAGDTTLAQIIPQLDAAFGDWKAPATPLPKKNLVQVAAQPKPRVYLINRPDAPQSVILAGLLAPSTKAPDNLAIGVANGAFGGTFTSRLNMNLRENKRWAYGAGTHMLDAQGQRPYMFSAPVQTDKTAESANEILKEATAIIGDKPLTTDEIEKIKNQRIRALPGSFETTGAVLGAIEGIVQFDRPDDYVQTLKPRLEAIDQPAAQKAIKEIIAPNAMTWVIVGDLKKIEAPVRALKLGEVQVLDVDGKPVKR</sequence>
<dbReference type="InterPro" id="IPR050361">
    <property type="entry name" value="MPP/UQCRC_Complex"/>
</dbReference>
<evidence type="ECO:0000259" key="1">
    <source>
        <dbReference type="Pfam" id="PF00675"/>
    </source>
</evidence>
<feature type="domain" description="Peptidase M16 C-terminal" evidence="2">
    <location>
        <begin position="725"/>
        <end position="905"/>
    </location>
</feature>